<reference evidence="3" key="1">
    <citation type="submission" date="2016-06" db="UniProtKB">
        <authorList>
            <consortium name="WormBaseParasite"/>
        </authorList>
    </citation>
    <scope>IDENTIFICATION</scope>
</reference>
<sequence>LVDFGWFKWVLAEDVIDISSMDKELIKGNDYEITMKSSGSANIFNVLIADADASLLDSSSLPLTLTEESVEKELDSLVEIDPLAVCKKIVNETCHQQLMTSLMLETLTAANRELVVHQQQPWLRYYGNGIAGSSVPMMMPPVALPVAMPMFVPVPASVNQPNAANSLVAPIGNRSTSTKYDENNARMGRPQKNDAYYGAQNVNSFNSPAYGVDSRQQQNREDGAHWGHSPDNASLGDRCEGFSGAGDMGGAYRNTGRGADRSSFEFGSQNQGGNFGSASNEDGNFMSPWLTADKRRRGRRGGRGSGSPGNRMTAWERAVAADRANRKMAAGDAD</sequence>
<protein>
    <submittedName>
        <fullName evidence="3">Tudor domain-containing protein</fullName>
    </submittedName>
</protein>
<keyword evidence="2" id="KW-1185">Reference proteome</keyword>
<name>A0A183V8W3_TOXCA</name>
<evidence type="ECO:0000313" key="2">
    <source>
        <dbReference type="Proteomes" id="UP000050794"/>
    </source>
</evidence>
<evidence type="ECO:0000313" key="3">
    <source>
        <dbReference type="WBParaSite" id="TCNE_0001718401-mRNA-1"/>
    </source>
</evidence>
<feature type="compositionally biased region" description="Polar residues" evidence="1">
    <location>
        <begin position="265"/>
        <end position="282"/>
    </location>
</feature>
<proteinExistence type="predicted"/>
<organism evidence="2 3">
    <name type="scientific">Toxocara canis</name>
    <name type="common">Canine roundworm</name>
    <dbReference type="NCBI Taxonomy" id="6265"/>
    <lineage>
        <taxon>Eukaryota</taxon>
        <taxon>Metazoa</taxon>
        <taxon>Ecdysozoa</taxon>
        <taxon>Nematoda</taxon>
        <taxon>Chromadorea</taxon>
        <taxon>Rhabditida</taxon>
        <taxon>Spirurina</taxon>
        <taxon>Ascaridomorpha</taxon>
        <taxon>Ascaridoidea</taxon>
        <taxon>Toxocaridae</taxon>
        <taxon>Toxocara</taxon>
    </lineage>
</organism>
<evidence type="ECO:0000256" key="1">
    <source>
        <dbReference type="SAM" id="MobiDB-lite"/>
    </source>
</evidence>
<dbReference type="AlphaFoldDB" id="A0A183V8W3"/>
<dbReference type="Proteomes" id="UP000050794">
    <property type="component" value="Unassembled WGS sequence"/>
</dbReference>
<accession>A0A183V8W3</accession>
<dbReference type="WBParaSite" id="TCNE_0001718401-mRNA-1">
    <property type="protein sequence ID" value="TCNE_0001718401-mRNA-1"/>
    <property type="gene ID" value="TCNE_0001718401"/>
</dbReference>
<feature type="region of interest" description="Disordered" evidence="1">
    <location>
        <begin position="174"/>
        <end position="334"/>
    </location>
</feature>